<dbReference type="EMBL" id="NESN01000001">
    <property type="protein sequence ID" value="PUE55787.1"/>
    <property type="molecule type" value="Genomic_DNA"/>
</dbReference>
<proteinExistence type="predicted"/>
<dbReference type="AlphaFoldDB" id="A0A315FR53"/>
<dbReference type="Gene3D" id="3.40.50.300">
    <property type="entry name" value="P-loop containing nucleotide triphosphate hydrolases"/>
    <property type="match status" value="1"/>
</dbReference>
<dbReference type="OrthoDB" id="9131954at2"/>
<sequence length="348" mass="38049">METPALKDGAADRCSNPDCRVAQDGRCIEGFGNKAECPQFGKLQIVQMKDVADSSLASMHGVAMPASTTLTVEEADNVIKKREARVIAITGPFDAGKTSLIAGLYDLFNLGPVGSVAFGQSYSLQAFEEAAHDSRATSRRESPETNRTPRGEVRFYHFELFDSSTGASPSVLLGDRAGEEYLETRSNTDLAKGFPELPRADVLTILIDGQRMLDAGQRHNVRSEARQTIQAFVEADVVRDTQCLAVVLTKLDAVRKSEDSGSQAMHDFAILVEKLRSTFGMRFTAIESFAVAAQPKSDGAKQGEGLEKLLAYWMMEPRRYQPTQVTVESTQTDRYFALLPIPQVGGIK</sequence>
<dbReference type="RefSeq" id="WP_108311777.1">
    <property type="nucleotide sequence ID" value="NZ_NESN01000001.1"/>
</dbReference>
<accession>A0A315FR53</accession>
<evidence type="ECO:0000313" key="2">
    <source>
        <dbReference type="EMBL" id="PUE55787.1"/>
    </source>
</evidence>
<reference evidence="2 3" key="1">
    <citation type="submission" date="2017-04" db="EMBL/GenBank/DDBJ databases">
        <title>Unexpected and diverse lifestyles within the genus Limnohabitans.</title>
        <authorList>
            <person name="Kasalicky V."/>
            <person name="Mehrshad M."/>
            <person name="Andrei S.-A."/>
            <person name="Salcher M."/>
            <person name="Kratochvilova H."/>
            <person name="Simek K."/>
            <person name="Ghai R."/>
        </authorList>
    </citation>
    <scope>NUCLEOTIDE SEQUENCE [LARGE SCALE GENOMIC DNA]</scope>
    <source>
        <strain evidence="2 3">II-B4</strain>
    </source>
</reference>
<organism evidence="2 3">
    <name type="scientific">Limnohabitans parvus II-B4</name>
    <dbReference type="NCBI Taxonomy" id="1293052"/>
    <lineage>
        <taxon>Bacteria</taxon>
        <taxon>Pseudomonadati</taxon>
        <taxon>Pseudomonadota</taxon>
        <taxon>Betaproteobacteria</taxon>
        <taxon>Burkholderiales</taxon>
        <taxon>Comamonadaceae</taxon>
        <taxon>Limnohabitans</taxon>
    </lineage>
</organism>
<dbReference type="Pfam" id="PF19993">
    <property type="entry name" value="DO-GTPase2"/>
    <property type="match status" value="1"/>
</dbReference>
<dbReference type="SUPFAM" id="SSF52540">
    <property type="entry name" value="P-loop containing nucleoside triphosphate hydrolases"/>
    <property type="match status" value="1"/>
</dbReference>
<evidence type="ECO:0000313" key="3">
    <source>
        <dbReference type="Proteomes" id="UP000250790"/>
    </source>
</evidence>
<dbReference type="Proteomes" id="UP000250790">
    <property type="component" value="Unassembled WGS sequence"/>
</dbReference>
<comment type="caution">
    <text evidence="2">The sequence shown here is derived from an EMBL/GenBank/DDBJ whole genome shotgun (WGS) entry which is preliminary data.</text>
</comment>
<gene>
    <name evidence="2" type="ORF">B9Z37_04410</name>
</gene>
<evidence type="ECO:0000259" key="1">
    <source>
        <dbReference type="Pfam" id="PF19993"/>
    </source>
</evidence>
<dbReference type="InterPro" id="IPR045528">
    <property type="entry name" value="DO-GTPase2"/>
</dbReference>
<name>A0A315FR53_9BURK</name>
<keyword evidence="3" id="KW-1185">Reference proteome</keyword>
<protein>
    <recommendedName>
        <fullName evidence="1">Double-GTPase 2 domain-containing protein</fullName>
    </recommendedName>
</protein>
<dbReference type="InterPro" id="IPR027417">
    <property type="entry name" value="P-loop_NTPase"/>
</dbReference>
<feature type="domain" description="Double-GTPase 2" evidence="1">
    <location>
        <begin position="85"/>
        <end position="314"/>
    </location>
</feature>